<dbReference type="Proteomes" id="UP000616151">
    <property type="component" value="Unassembled WGS sequence"/>
</dbReference>
<accession>A0ACC5QYM7</accession>
<sequence length="160" mass="17890">MSKRSSTEKNRPDGDRPVRFTYSTADQPLLQRTVIQAIEKIGGQAKLKKLYDRRNEREPGESFFGTALRLLKINIEIDRAALDLCPKEGPVVFIANHPYGVLDGISLAWAAMLVRPDTKVLANSVLCHIPEARDNLLPVDFAGTRMARETNVRSRLTAMS</sequence>
<protein>
    <submittedName>
        <fullName evidence="1">Uncharacterized protein</fullName>
    </submittedName>
</protein>
<keyword evidence="2" id="KW-1185">Reference proteome</keyword>
<proteinExistence type="predicted"/>
<evidence type="ECO:0000313" key="1">
    <source>
        <dbReference type="EMBL" id="MBK1865494.1"/>
    </source>
</evidence>
<gene>
    <name evidence="1" type="ORF">JHL16_03960</name>
</gene>
<comment type="caution">
    <text evidence="1">The sequence shown here is derived from an EMBL/GenBank/DDBJ whole genome shotgun (WGS) entry which is preliminary data.</text>
</comment>
<organism evidence="1 2">
    <name type="scientific">Taklimakanibacter albus</name>
    <dbReference type="NCBI Taxonomy" id="2800327"/>
    <lineage>
        <taxon>Bacteria</taxon>
        <taxon>Pseudomonadati</taxon>
        <taxon>Pseudomonadota</taxon>
        <taxon>Alphaproteobacteria</taxon>
        <taxon>Hyphomicrobiales</taxon>
        <taxon>Aestuariivirgaceae</taxon>
        <taxon>Taklimakanibacter</taxon>
    </lineage>
</organism>
<dbReference type="EMBL" id="JAENHL010000004">
    <property type="protein sequence ID" value="MBK1865494.1"/>
    <property type="molecule type" value="Genomic_DNA"/>
</dbReference>
<reference evidence="1" key="1">
    <citation type="submission" date="2021-01" db="EMBL/GenBank/DDBJ databases">
        <authorList>
            <person name="Sun Q."/>
        </authorList>
    </citation>
    <scope>NUCLEOTIDE SEQUENCE</scope>
    <source>
        <strain evidence="1">YIM B02566</strain>
    </source>
</reference>
<name>A0ACC5QYM7_9HYPH</name>
<evidence type="ECO:0000313" key="2">
    <source>
        <dbReference type="Proteomes" id="UP000616151"/>
    </source>
</evidence>